<evidence type="ECO:0008006" key="2">
    <source>
        <dbReference type="Google" id="ProtNLM"/>
    </source>
</evidence>
<proteinExistence type="predicted"/>
<name>A0A6G6ACL1_9VIRU</name>
<accession>A0A6G6ACL1</accession>
<reference evidence="1" key="1">
    <citation type="submission" date="2019-07" db="EMBL/GenBank/DDBJ databases">
        <title>The discovery of a new lineage B mimivirus raises questions about particles surface fibrils.</title>
        <authorList>
            <person name="Silva L.K.S."/>
            <person name="Rodrigues R.A.L."/>
            <person name="Andrade A.C.S.P."/>
            <person name="Hikida H."/>
            <person name="Andreani J."/>
            <person name="Levasseur A."/>
            <person name="La Scola B."/>
            <person name="Abrahao J.S."/>
        </authorList>
    </citation>
    <scope>NUCLEOTIDE SEQUENCE</scope>
    <source>
        <strain evidence="1">B60</strain>
    </source>
</reference>
<sequence length="393" mass="46848">MKSFYFKFCLCSRSCPSVQEFNKYCLEIDGQYYFATNKQLIPIVVEENKACIRNNTIDIKYAAINIDDVVSFFKYVIDKNLFTIFNDIEHIRNDSCYLNESAFQMIKYLASNNVVNILKFFCENLKYFYPNMSHVFFCGISCLSNINTMKSIIKYLPISILNHCLQHGFRGLNKQVVEYLLYKYKKYVIYFLSDKKFGRNLFYIDEIDLVYLDLEEVLECLFMYKFKRKKFIIYEYILEQFSQLENDLSQINVKNNMKEIQNKLISGLQYNNKIATNLLKRSLTYKQDKNLSLTRQFISDGGNFNYIHDETIFTIITDQNLDLLDIIYEKKIVRQCDLDYILVSSYKSKTMFVQELINYGADIDECYDELLRSAQIYKNVELVEFLKNYHNEE</sequence>
<protein>
    <recommendedName>
        <fullName evidence="2">Ankyrin repeat-containing protein</fullName>
    </recommendedName>
</protein>
<dbReference type="EMBL" id="MN175499">
    <property type="protein sequence ID" value="QID06564.1"/>
    <property type="molecule type" value="Genomic_DNA"/>
</dbReference>
<evidence type="ECO:0000313" key="1">
    <source>
        <dbReference type="EMBL" id="QID06564.1"/>
    </source>
</evidence>
<organism evidence="1">
    <name type="scientific">Borely moumouvirus</name>
    <dbReference type="NCBI Taxonomy" id="2712067"/>
    <lineage>
        <taxon>Viruses</taxon>
        <taxon>Varidnaviria</taxon>
        <taxon>Bamfordvirae</taxon>
        <taxon>Nucleocytoviricota</taxon>
        <taxon>Megaviricetes</taxon>
        <taxon>Imitervirales</taxon>
        <taxon>Mimiviridae</taxon>
        <taxon>Megamimivirinae</taxon>
        <taxon>Moumouvirus</taxon>
    </lineage>
</organism>